<reference evidence="3 4" key="1">
    <citation type="journal article" date="2016" name="Nat. Commun.">
        <title>Thousands of microbial genomes shed light on interconnected biogeochemical processes in an aquifer system.</title>
        <authorList>
            <person name="Anantharaman K."/>
            <person name="Brown C.T."/>
            <person name="Hug L.A."/>
            <person name="Sharon I."/>
            <person name="Castelle C.J."/>
            <person name="Probst A.J."/>
            <person name="Thomas B.C."/>
            <person name="Singh A."/>
            <person name="Wilkins M.J."/>
            <person name="Karaoz U."/>
            <person name="Brodie E.L."/>
            <person name="Williams K.H."/>
            <person name="Hubbard S.S."/>
            <person name="Banfield J.F."/>
        </authorList>
    </citation>
    <scope>NUCLEOTIDE SEQUENCE [LARGE SCALE GENOMIC DNA]</scope>
</reference>
<evidence type="ECO:0000313" key="3">
    <source>
        <dbReference type="EMBL" id="OGH93710.1"/>
    </source>
</evidence>
<keyword evidence="2" id="KW-0732">Signal</keyword>
<keyword evidence="1" id="KW-0812">Transmembrane</keyword>
<keyword evidence="1" id="KW-1133">Transmembrane helix</keyword>
<feature type="chain" id="PRO_5009525982" evidence="2">
    <location>
        <begin position="30"/>
        <end position="178"/>
    </location>
</feature>
<dbReference type="Pfam" id="PF18895">
    <property type="entry name" value="T4SS_pilin"/>
    <property type="match status" value="1"/>
</dbReference>
<feature type="signal peptide" evidence="2">
    <location>
        <begin position="1"/>
        <end position="29"/>
    </location>
</feature>
<comment type="caution">
    <text evidence="3">The sequence shown here is derived from an EMBL/GenBank/DDBJ whole genome shotgun (WGS) entry which is preliminary data.</text>
</comment>
<dbReference type="Proteomes" id="UP000178254">
    <property type="component" value="Unassembled WGS sequence"/>
</dbReference>
<gene>
    <name evidence="3" type="ORF">A2538_02375</name>
</gene>
<evidence type="ECO:0000313" key="4">
    <source>
        <dbReference type="Proteomes" id="UP000178254"/>
    </source>
</evidence>
<evidence type="ECO:0000256" key="2">
    <source>
        <dbReference type="SAM" id="SignalP"/>
    </source>
</evidence>
<accession>A0A1F6PCC5</accession>
<protein>
    <submittedName>
        <fullName evidence="3">Uncharacterized protein</fullName>
    </submittedName>
</protein>
<feature type="transmembrane region" description="Helical" evidence="1">
    <location>
        <begin position="60"/>
        <end position="81"/>
    </location>
</feature>
<dbReference type="AlphaFoldDB" id="A0A1F6PCC5"/>
<organism evidence="3 4">
    <name type="scientific">Candidatus Magasanikbacteria bacterium RIFOXYD2_FULL_41_14</name>
    <dbReference type="NCBI Taxonomy" id="1798709"/>
    <lineage>
        <taxon>Bacteria</taxon>
        <taxon>Candidatus Magasanikiibacteriota</taxon>
    </lineage>
</organism>
<proteinExistence type="predicted"/>
<dbReference type="EMBL" id="MFRE01000022">
    <property type="protein sequence ID" value="OGH93710.1"/>
    <property type="molecule type" value="Genomic_DNA"/>
</dbReference>
<keyword evidence="1" id="KW-0472">Membrane</keyword>
<evidence type="ECO:0000256" key="1">
    <source>
        <dbReference type="SAM" id="Phobius"/>
    </source>
</evidence>
<dbReference type="STRING" id="1798709.A2538_02375"/>
<feature type="transmembrane region" description="Helical" evidence="1">
    <location>
        <begin position="102"/>
        <end position="122"/>
    </location>
</feature>
<name>A0A1F6PCC5_9BACT</name>
<sequence>MNKFLKNIFAGSIIIVGLFSLFFSAPAWAAPGLNEAGGYLDTLGGGAGLEGEITISTGNVINTFLAAVGTIFFILTIYAGIRWMTAQGADEKITKAKDTLQAALIGLAIILMAYAITAFVTGRLSRSNMPNNQGSNPIDSSLECTSAAVGGQCQNGCLEIGKKMIGSCDDLGGINCCK</sequence>
<dbReference type="InterPro" id="IPR043993">
    <property type="entry name" value="T4SS_pilin"/>
</dbReference>